<name>A0A0B2S5Y5_GLYSO</name>
<evidence type="ECO:0000313" key="1">
    <source>
        <dbReference type="EMBL" id="KHN40118.1"/>
    </source>
</evidence>
<dbReference type="EMBL" id="KN645957">
    <property type="protein sequence ID" value="KHN40118.1"/>
    <property type="molecule type" value="Genomic_DNA"/>
</dbReference>
<protein>
    <submittedName>
        <fullName evidence="1">Uncharacterized protein</fullName>
    </submittedName>
</protein>
<sequence length="225" mass="25422">MGLYVVAEQSTQLVALGKVYDTLATIHNVPYADDVVRAIGTFVGWPTHLVKPIFDEDSQKRLRIPVKSAEMDNVVATIDLLGELVKNLFEIYQKLIELAWDGAKFGIANVKDGFFITHAYVSEIILGDKCLNISILQLWLMFMNDWSTSIGYGSRYGFLEPQCIHNAKNKHEDCQHYIKTWVKESQREVYLGPYLNHTLSEHIASRVMFKEATSVDIMSCIGCGA</sequence>
<reference evidence="1" key="1">
    <citation type="submission" date="2014-07" db="EMBL/GenBank/DDBJ databases">
        <title>Identification of a novel salt tolerance gene in wild soybean by whole-genome sequencing.</title>
        <authorList>
            <person name="Lam H.-M."/>
            <person name="Qi X."/>
            <person name="Li M.-W."/>
            <person name="Liu X."/>
            <person name="Xie M."/>
            <person name="Ni M."/>
            <person name="Xu X."/>
        </authorList>
    </citation>
    <scope>NUCLEOTIDE SEQUENCE [LARGE SCALE GENOMIC DNA]</scope>
    <source>
        <tissue evidence="1">Root</tissue>
    </source>
</reference>
<gene>
    <name evidence="1" type="ORF">glysoja_044766</name>
</gene>
<dbReference type="AlphaFoldDB" id="A0A0B2S5Y5"/>
<accession>A0A0B2S5Y5</accession>
<organism evidence="1">
    <name type="scientific">Glycine soja</name>
    <name type="common">Wild soybean</name>
    <dbReference type="NCBI Taxonomy" id="3848"/>
    <lineage>
        <taxon>Eukaryota</taxon>
        <taxon>Viridiplantae</taxon>
        <taxon>Streptophyta</taxon>
        <taxon>Embryophyta</taxon>
        <taxon>Tracheophyta</taxon>
        <taxon>Spermatophyta</taxon>
        <taxon>Magnoliopsida</taxon>
        <taxon>eudicotyledons</taxon>
        <taxon>Gunneridae</taxon>
        <taxon>Pentapetalae</taxon>
        <taxon>rosids</taxon>
        <taxon>fabids</taxon>
        <taxon>Fabales</taxon>
        <taxon>Fabaceae</taxon>
        <taxon>Papilionoideae</taxon>
        <taxon>50 kb inversion clade</taxon>
        <taxon>NPAAA clade</taxon>
        <taxon>indigoferoid/millettioid clade</taxon>
        <taxon>Phaseoleae</taxon>
        <taxon>Glycine</taxon>
        <taxon>Glycine subgen. Soja</taxon>
    </lineage>
</organism>
<dbReference type="Proteomes" id="UP000053555">
    <property type="component" value="Unassembled WGS sequence"/>
</dbReference>
<proteinExistence type="predicted"/>